<sequence>MFITDHSWKIDGAPTALLAPLVPWHSVLLDVNEPCFAVMPRADIQDRQTHVRLFSDTDRLVRYAIEVSGLVFAISRTGDEMNVSKVHAIGSYPCPQTGIKFKVYFDDRKQPWPAHSGQPNFSSELTFDIEASFV</sequence>
<protein>
    <submittedName>
        <fullName evidence="1">Uncharacterized protein</fullName>
    </submittedName>
</protein>
<dbReference type="RefSeq" id="WP_310839100.1">
    <property type="nucleotide sequence ID" value="NZ_JAVLSM010000027.1"/>
</dbReference>
<comment type="caution">
    <text evidence="1">The sequence shown here is derived from an EMBL/GenBank/DDBJ whole genome shotgun (WGS) entry which is preliminary data.</text>
</comment>
<evidence type="ECO:0000313" key="1">
    <source>
        <dbReference type="EMBL" id="MDT0340888.1"/>
    </source>
</evidence>
<dbReference type="EMBL" id="JAVRAA010000030">
    <property type="protein sequence ID" value="MDT0340888.1"/>
    <property type="molecule type" value="Genomic_DNA"/>
</dbReference>
<gene>
    <name evidence="1" type="ORF">RJN63_28950</name>
</gene>
<name>A0AAE4K9G5_9BURK</name>
<proteinExistence type="predicted"/>
<reference evidence="1" key="1">
    <citation type="submission" date="2023-02" db="EMBL/GenBank/DDBJ databases">
        <title>Description of Herbaspirillum huttiense subsp. nephrolepsisexaltata and Herbaspirillum huttiense subsp. lycopersicon.</title>
        <authorList>
            <person name="Poudel M."/>
            <person name="Sharma A."/>
            <person name="Goss E."/>
            <person name="Tapia J.H."/>
            <person name="Harmon C.M."/>
            <person name="Jones J.B."/>
        </authorList>
    </citation>
    <scope>NUCLEOTIDE SEQUENCE</scope>
    <source>
        <strain evidence="1">NC40101</strain>
    </source>
</reference>
<accession>A0AAE4K9G5</accession>
<organism evidence="1">
    <name type="scientific">Herbaspirillum huttiense subsp. nephrolepidis</name>
    <dbReference type="NCBI Taxonomy" id="3075126"/>
    <lineage>
        <taxon>Bacteria</taxon>
        <taxon>Pseudomonadati</taxon>
        <taxon>Pseudomonadota</taxon>
        <taxon>Betaproteobacteria</taxon>
        <taxon>Burkholderiales</taxon>
        <taxon>Oxalobacteraceae</taxon>
        <taxon>Herbaspirillum</taxon>
    </lineage>
</organism>
<dbReference type="AlphaFoldDB" id="A0AAE4K9G5"/>